<dbReference type="Proteomes" id="UP001151532">
    <property type="component" value="Chromosome 8"/>
</dbReference>
<evidence type="ECO:0000313" key="3">
    <source>
        <dbReference type="Proteomes" id="UP001151532"/>
    </source>
</evidence>
<dbReference type="EMBL" id="JAPFFK010000013">
    <property type="protein sequence ID" value="KAJ6727606.1"/>
    <property type="molecule type" value="Genomic_DNA"/>
</dbReference>
<evidence type="ECO:0000313" key="2">
    <source>
        <dbReference type="EMBL" id="KAJ6727606.1"/>
    </source>
</evidence>
<gene>
    <name evidence="2" type="ORF">OIU79_005484</name>
</gene>
<feature type="region of interest" description="Disordered" evidence="1">
    <location>
        <begin position="1"/>
        <end position="26"/>
    </location>
</feature>
<dbReference type="GO" id="GO:0005524">
    <property type="term" value="F:ATP binding"/>
    <property type="evidence" value="ECO:0007669"/>
    <property type="project" value="UniProtKB-KW"/>
</dbReference>
<reference evidence="2" key="2">
    <citation type="journal article" date="2023" name="Int. J. Mol. Sci.">
        <title>De Novo Assembly and Annotation of 11 Diverse Shrub Willow (Salix) Genomes Reveals Novel Gene Organization in Sex-Linked Regions.</title>
        <authorList>
            <person name="Hyden B."/>
            <person name="Feng K."/>
            <person name="Yates T.B."/>
            <person name="Jawdy S."/>
            <person name="Cereghino C."/>
            <person name="Smart L.B."/>
            <person name="Muchero W."/>
        </authorList>
    </citation>
    <scope>NUCLEOTIDE SEQUENCE</scope>
    <source>
        <tissue evidence="2">Shoot tip</tissue>
    </source>
</reference>
<dbReference type="AlphaFoldDB" id="A0A9Q0UCM0"/>
<keyword evidence="2" id="KW-0547">Nucleotide-binding</keyword>
<protein>
    <submittedName>
        <fullName evidence="2">ATP-BINDING TRANSPORT PROTEIN-RELATED</fullName>
    </submittedName>
</protein>
<keyword evidence="2" id="KW-0067">ATP-binding</keyword>
<sequence length="212" mass="23512">MGKKQKEDASGAPSKAKASNKRWEERESYQSLPCWSEALKDDHDAFTVVIGSRASVLDGEDDGDANVKDITIENFSVSARGKELLKNAPEVIGDDKIKQLCKKFEIYDDESCREEWESGSAGKGQGSSKPIEVSFSYPNRDDFKLSNVDVGDLVPGEVRRSQKLRIGRHFVDLLTTDETPVQYILRLHPDQEGLSNTGGCAGEAWQIWTAQS</sequence>
<comment type="caution">
    <text evidence="2">The sequence shown here is derived from an EMBL/GenBank/DDBJ whole genome shotgun (WGS) entry which is preliminary data.</text>
</comment>
<keyword evidence="3" id="KW-1185">Reference proteome</keyword>
<reference evidence="2" key="1">
    <citation type="submission" date="2022-11" db="EMBL/GenBank/DDBJ databases">
        <authorList>
            <person name="Hyden B.L."/>
            <person name="Feng K."/>
            <person name="Yates T."/>
            <person name="Jawdy S."/>
            <person name="Smart L.B."/>
            <person name="Muchero W."/>
        </authorList>
    </citation>
    <scope>NUCLEOTIDE SEQUENCE</scope>
    <source>
        <tissue evidence="2">Shoot tip</tissue>
    </source>
</reference>
<organism evidence="2 3">
    <name type="scientific">Salix purpurea</name>
    <name type="common">Purple osier willow</name>
    <dbReference type="NCBI Taxonomy" id="77065"/>
    <lineage>
        <taxon>Eukaryota</taxon>
        <taxon>Viridiplantae</taxon>
        <taxon>Streptophyta</taxon>
        <taxon>Embryophyta</taxon>
        <taxon>Tracheophyta</taxon>
        <taxon>Spermatophyta</taxon>
        <taxon>Magnoliopsida</taxon>
        <taxon>eudicotyledons</taxon>
        <taxon>Gunneridae</taxon>
        <taxon>Pentapetalae</taxon>
        <taxon>rosids</taxon>
        <taxon>fabids</taxon>
        <taxon>Malpighiales</taxon>
        <taxon>Salicaceae</taxon>
        <taxon>Saliceae</taxon>
        <taxon>Salix</taxon>
    </lineage>
</organism>
<name>A0A9Q0UCM0_SALPP</name>
<dbReference type="OrthoDB" id="1729498at2759"/>
<accession>A0A9Q0UCM0</accession>
<evidence type="ECO:0000256" key="1">
    <source>
        <dbReference type="SAM" id="MobiDB-lite"/>
    </source>
</evidence>
<proteinExistence type="predicted"/>